<keyword evidence="7 14" id="KW-0472">Membrane</keyword>
<dbReference type="AlphaFoldDB" id="F7VEA8"/>
<keyword evidence="16" id="KW-0413">Isomerase</keyword>
<comment type="similarity">
    <text evidence="11">Belongs to the PpiD chaperone family.</text>
</comment>
<feature type="domain" description="PpiC" evidence="15">
    <location>
        <begin position="435"/>
        <end position="499"/>
    </location>
</feature>
<dbReference type="PANTHER" id="PTHR47529">
    <property type="entry name" value="PEPTIDYL-PROLYL CIS-TRANS ISOMERASE D"/>
    <property type="match status" value="1"/>
</dbReference>
<accession>F7VEA8</accession>
<evidence type="ECO:0000313" key="16">
    <source>
        <dbReference type="EMBL" id="GAA08703.1"/>
    </source>
</evidence>
<evidence type="ECO:0000256" key="5">
    <source>
        <dbReference type="ARBA" id="ARBA00022692"/>
    </source>
</evidence>
<name>F7VEA8_9PROT</name>
<dbReference type="InterPro" id="IPR052029">
    <property type="entry name" value="PpiD_chaperone"/>
</dbReference>
<keyword evidence="5 14" id="KW-0812">Transmembrane</keyword>
<proteinExistence type="inferred from homology"/>
<dbReference type="InterPro" id="IPR000297">
    <property type="entry name" value="PPIase_PpiC"/>
</dbReference>
<dbReference type="InterPro" id="IPR046357">
    <property type="entry name" value="PPIase_dom_sf"/>
</dbReference>
<dbReference type="SUPFAM" id="SSF54534">
    <property type="entry name" value="FKBP-like"/>
    <property type="match status" value="1"/>
</dbReference>
<keyword evidence="3" id="KW-1003">Cell membrane</keyword>
<evidence type="ECO:0000256" key="12">
    <source>
        <dbReference type="ARBA" id="ARBA00040743"/>
    </source>
</evidence>
<evidence type="ECO:0000256" key="10">
    <source>
        <dbReference type="ARBA" id="ARBA00031484"/>
    </source>
</evidence>
<evidence type="ECO:0000256" key="9">
    <source>
        <dbReference type="ARBA" id="ARBA00030642"/>
    </source>
</evidence>
<evidence type="ECO:0000256" key="7">
    <source>
        <dbReference type="ARBA" id="ARBA00023136"/>
    </source>
</evidence>
<dbReference type="GO" id="GO:0003755">
    <property type="term" value="F:peptidyl-prolyl cis-trans isomerase activity"/>
    <property type="evidence" value="ECO:0007669"/>
    <property type="project" value="InterPro"/>
</dbReference>
<keyword evidence="6 14" id="KW-1133">Transmembrane helix</keyword>
<evidence type="ECO:0000256" key="6">
    <source>
        <dbReference type="ARBA" id="ARBA00022989"/>
    </source>
</evidence>
<dbReference type="Proteomes" id="UP000004319">
    <property type="component" value="Unassembled WGS sequence"/>
</dbReference>
<dbReference type="InterPro" id="IPR027304">
    <property type="entry name" value="Trigger_fact/SurA_dom_sf"/>
</dbReference>
<evidence type="ECO:0000256" key="13">
    <source>
        <dbReference type="ARBA" id="ARBA00042775"/>
    </source>
</evidence>
<evidence type="ECO:0000256" key="4">
    <source>
        <dbReference type="ARBA" id="ARBA00022519"/>
    </source>
</evidence>
<dbReference type="Pfam" id="PF13624">
    <property type="entry name" value="SurA_N_3"/>
    <property type="match status" value="1"/>
</dbReference>
<evidence type="ECO:0000256" key="14">
    <source>
        <dbReference type="SAM" id="Phobius"/>
    </source>
</evidence>
<evidence type="ECO:0000256" key="8">
    <source>
        <dbReference type="ARBA" id="ARBA00023186"/>
    </source>
</evidence>
<gene>
    <name evidence="16" type="ORF">ATPR_1707</name>
</gene>
<keyword evidence="8" id="KW-0143">Chaperone</keyword>
<comment type="subcellular location">
    <subcellularLocation>
        <location evidence="1">Cell inner membrane</location>
        <topology evidence="1">Single-pass type II membrane protein</topology>
        <orientation evidence="1">Periplasmic side</orientation>
    </subcellularLocation>
</comment>
<evidence type="ECO:0000256" key="3">
    <source>
        <dbReference type="ARBA" id="ARBA00022475"/>
    </source>
</evidence>
<dbReference type="GO" id="GO:0005886">
    <property type="term" value="C:plasma membrane"/>
    <property type="evidence" value="ECO:0007669"/>
    <property type="project" value="UniProtKB-SubCell"/>
</dbReference>
<sequence>MWHGLLFFQRILGFMISYLRRVFVESWLGRVSAIIIFLAFIGWGVGDVLGYMGTETDVVAKVGQNRISSADLGQALQAEMPAITKQMGVSDPSQVPPAMRRQVAHQILQRLIGQAELMEAARRLNVAVPDSAVRDEVFAQPYFKGTNGQFDRNIFNARLREHNLNEQRFLNMIRDDLTTRTILQPVAQAASASTTMATRLSAFGLQTHVVDMLRIPFADQPTPSTPDDATLQRFYANHPWLFRSPELRHARVVVLSPSTVADTITVDDKDLKRVYEEQITRYHVPETRDVQVVTLSDEKQAQAVADLWSKGTDWNSVQLAAKGGASVDMPGARPSTIPSETLSKAIFAAPLSQVQGPLKTEAGWVVFRVNKVIAPQDTPFEKARQDILGQFRKAQAPAVVSARSRQLQDAIAGGGLDAIPSDIGAAAAAGTLDAQGNTAEKEPAPLPASGKLRDAIVQKIFSLPKGNQPNLIEGPDNSWYAVQVDTITPDSPRTFEQAKADVLAAWQAEARKHAADEHATTLYTAARVRGGIVTVAGGAPIQKNLSFSRAAPNASIPSELMAYLPQMKAGQSIMGEDSSGFLVATVTKVFTPDPKADPVAFQRVKDVLAQSEGDDLVASYVDALAKHTPPKIDERAVSATLSSLGFDGTVEQ</sequence>
<evidence type="ECO:0000256" key="11">
    <source>
        <dbReference type="ARBA" id="ARBA00038408"/>
    </source>
</evidence>
<dbReference type="Gene3D" id="3.10.50.40">
    <property type="match status" value="1"/>
</dbReference>
<organism evidence="16 17">
    <name type="scientific">Acetobacter tropicalis NBRC 101654</name>
    <dbReference type="NCBI Taxonomy" id="749388"/>
    <lineage>
        <taxon>Bacteria</taxon>
        <taxon>Pseudomonadati</taxon>
        <taxon>Pseudomonadota</taxon>
        <taxon>Alphaproteobacteria</taxon>
        <taxon>Acetobacterales</taxon>
        <taxon>Acetobacteraceae</taxon>
        <taxon>Acetobacter</taxon>
    </lineage>
</organism>
<reference evidence="16 17" key="1">
    <citation type="journal article" date="2011" name="Biochem. Biophys. Res. Commun.">
        <title>Increased number of Arginine-based salt bridges contributes to the thermotolerance of thermotolerant acetic acid bacteria, Acetobacter tropicalis SKU1100.</title>
        <authorList>
            <person name="Matsutani M."/>
            <person name="Hirakawa H."/>
            <person name="Nishikura M."/>
            <person name="Soemphol W."/>
            <person name="Ali I.A.I."/>
            <person name="Yakushi T."/>
            <person name="Matsushita K."/>
        </authorList>
    </citation>
    <scope>NUCLEOTIDE SEQUENCE [LARGE SCALE GENOMIC DNA]</scope>
    <source>
        <strain evidence="16 17">NBRC 101654</strain>
    </source>
</reference>
<feature type="transmembrane region" description="Helical" evidence="14">
    <location>
        <begin position="6"/>
        <end position="24"/>
    </location>
</feature>
<comment type="caution">
    <text evidence="16">The sequence shown here is derived from an EMBL/GenBank/DDBJ whole genome shotgun (WGS) entry which is preliminary data.</text>
</comment>
<dbReference type="PANTHER" id="PTHR47529:SF1">
    <property type="entry name" value="PERIPLASMIC CHAPERONE PPID"/>
    <property type="match status" value="1"/>
</dbReference>
<evidence type="ECO:0000313" key="17">
    <source>
        <dbReference type="Proteomes" id="UP000004319"/>
    </source>
</evidence>
<evidence type="ECO:0000256" key="2">
    <source>
        <dbReference type="ARBA" id="ARBA00018370"/>
    </source>
</evidence>
<evidence type="ECO:0000259" key="15">
    <source>
        <dbReference type="Pfam" id="PF13145"/>
    </source>
</evidence>
<protein>
    <recommendedName>
        <fullName evidence="2">Parvulin-like PPIase</fullName>
    </recommendedName>
    <alternativeName>
        <fullName evidence="9">Peptidyl-prolyl cis-trans isomerase plp</fullName>
    </alternativeName>
    <alternativeName>
        <fullName evidence="12">Periplasmic chaperone PpiD</fullName>
    </alternativeName>
    <alternativeName>
        <fullName evidence="13">Periplasmic folding chaperone</fullName>
    </alternativeName>
    <alternativeName>
        <fullName evidence="10">Rotamase plp</fullName>
    </alternativeName>
</protein>
<dbReference type="Gene3D" id="1.10.4030.10">
    <property type="entry name" value="Porin chaperone SurA, peptide-binding domain"/>
    <property type="match status" value="1"/>
</dbReference>
<dbReference type="EMBL" id="BABS01000046">
    <property type="protein sequence ID" value="GAA08703.1"/>
    <property type="molecule type" value="Genomic_DNA"/>
</dbReference>
<keyword evidence="4" id="KW-0997">Cell inner membrane</keyword>
<dbReference type="Pfam" id="PF13145">
    <property type="entry name" value="Rotamase_2"/>
    <property type="match status" value="2"/>
</dbReference>
<evidence type="ECO:0000256" key="1">
    <source>
        <dbReference type="ARBA" id="ARBA00004382"/>
    </source>
</evidence>
<feature type="domain" description="PpiC" evidence="15">
    <location>
        <begin position="266"/>
        <end position="385"/>
    </location>
</feature>
<dbReference type="SUPFAM" id="SSF109998">
    <property type="entry name" value="Triger factor/SurA peptide-binding domain-like"/>
    <property type="match status" value="1"/>
</dbReference>
<feature type="transmembrane region" description="Helical" evidence="14">
    <location>
        <begin position="31"/>
        <end position="52"/>
    </location>
</feature>